<protein>
    <submittedName>
        <fullName evidence="7">Uncharacterized protein</fullName>
    </submittedName>
</protein>
<dbReference type="PANTHER" id="PTHR16201">
    <property type="entry name" value="SEVEN TRANSMEMBRANE PROTEIN 1-RELATED"/>
    <property type="match status" value="1"/>
</dbReference>
<dbReference type="InterPro" id="IPR051415">
    <property type="entry name" value="LAAT-1"/>
</dbReference>
<evidence type="ECO:0000313" key="8">
    <source>
        <dbReference type="Proteomes" id="UP001634394"/>
    </source>
</evidence>
<feature type="transmembrane region" description="Helical" evidence="6">
    <location>
        <begin position="91"/>
        <end position="107"/>
    </location>
</feature>
<dbReference type="EMBL" id="JBJQND010000015">
    <property type="protein sequence ID" value="KAL3851839.1"/>
    <property type="molecule type" value="Genomic_DNA"/>
</dbReference>
<comment type="similarity">
    <text evidence="5">Belongs to the laat-1 family.</text>
</comment>
<evidence type="ECO:0000256" key="1">
    <source>
        <dbReference type="ARBA" id="ARBA00004141"/>
    </source>
</evidence>
<comment type="subcellular location">
    <subcellularLocation>
        <location evidence="1">Membrane</location>
        <topology evidence="1">Multi-pass membrane protein</topology>
    </subcellularLocation>
</comment>
<gene>
    <name evidence="7" type="ORF">ACJMK2_015541</name>
</gene>
<dbReference type="GO" id="GO:0016020">
    <property type="term" value="C:membrane"/>
    <property type="evidence" value="ECO:0007669"/>
    <property type="project" value="UniProtKB-SubCell"/>
</dbReference>
<dbReference type="AlphaFoldDB" id="A0ABD3UQP4"/>
<keyword evidence="3 6" id="KW-1133">Transmembrane helix</keyword>
<dbReference type="Gene3D" id="1.20.1280.290">
    <property type="match status" value="1"/>
</dbReference>
<feature type="transmembrane region" description="Helical" evidence="6">
    <location>
        <begin position="119"/>
        <end position="137"/>
    </location>
</feature>
<evidence type="ECO:0000256" key="5">
    <source>
        <dbReference type="ARBA" id="ARBA00038039"/>
    </source>
</evidence>
<evidence type="ECO:0000256" key="6">
    <source>
        <dbReference type="SAM" id="Phobius"/>
    </source>
</evidence>
<dbReference type="Proteomes" id="UP001634394">
    <property type="component" value="Unassembled WGS sequence"/>
</dbReference>
<feature type="transmembrane region" description="Helical" evidence="6">
    <location>
        <begin position="25"/>
        <end position="46"/>
    </location>
</feature>
<dbReference type="PANTHER" id="PTHR16201:SF37">
    <property type="entry name" value="PQ-LOOP REPEAT-CONTAINING PROTEIN"/>
    <property type="match status" value="1"/>
</dbReference>
<feature type="transmembrane region" description="Helical" evidence="6">
    <location>
        <begin position="293"/>
        <end position="312"/>
    </location>
</feature>
<dbReference type="InterPro" id="IPR006603">
    <property type="entry name" value="PQ-loop_rpt"/>
</dbReference>
<feature type="transmembrane region" description="Helical" evidence="6">
    <location>
        <begin position="58"/>
        <end position="79"/>
    </location>
</feature>
<name>A0ABD3UQP4_SINWO</name>
<dbReference type="Pfam" id="PF04193">
    <property type="entry name" value="PQ-loop"/>
    <property type="match status" value="2"/>
</dbReference>
<evidence type="ECO:0000256" key="3">
    <source>
        <dbReference type="ARBA" id="ARBA00022989"/>
    </source>
</evidence>
<organism evidence="7 8">
    <name type="scientific">Sinanodonta woodiana</name>
    <name type="common">Chinese pond mussel</name>
    <name type="synonym">Anodonta woodiana</name>
    <dbReference type="NCBI Taxonomy" id="1069815"/>
    <lineage>
        <taxon>Eukaryota</taxon>
        <taxon>Metazoa</taxon>
        <taxon>Spiralia</taxon>
        <taxon>Lophotrochozoa</taxon>
        <taxon>Mollusca</taxon>
        <taxon>Bivalvia</taxon>
        <taxon>Autobranchia</taxon>
        <taxon>Heteroconchia</taxon>
        <taxon>Palaeoheterodonta</taxon>
        <taxon>Unionida</taxon>
        <taxon>Unionoidea</taxon>
        <taxon>Unionidae</taxon>
        <taxon>Unioninae</taxon>
        <taxon>Sinanodonta</taxon>
    </lineage>
</organism>
<keyword evidence="4 6" id="KW-0472">Membrane</keyword>
<comment type="caution">
    <text evidence="7">The sequence shown here is derived from an EMBL/GenBank/DDBJ whole genome shotgun (WGS) entry which is preliminary data.</text>
</comment>
<feature type="transmembrane region" description="Helical" evidence="6">
    <location>
        <begin position="264"/>
        <end position="287"/>
    </location>
</feature>
<keyword evidence="2 6" id="KW-0812">Transmembrane</keyword>
<keyword evidence="8" id="KW-1185">Reference proteome</keyword>
<accession>A0ABD3UQP4</accession>
<proteinExistence type="inferred from homology"/>
<evidence type="ECO:0000256" key="4">
    <source>
        <dbReference type="ARBA" id="ARBA00023136"/>
    </source>
</evidence>
<reference evidence="7 8" key="1">
    <citation type="submission" date="2024-11" db="EMBL/GenBank/DDBJ databases">
        <title>Chromosome-level genome assembly of the freshwater bivalve Anodonta woodiana.</title>
        <authorList>
            <person name="Chen X."/>
        </authorList>
    </citation>
    <scope>NUCLEOTIDE SEQUENCE [LARGE SCALE GENOMIC DNA]</scope>
    <source>
        <strain evidence="7">MN2024</strain>
        <tissue evidence="7">Gills</tissue>
    </source>
</reference>
<dbReference type="SMART" id="SM00679">
    <property type="entry name" value="CTNS"/>
    <property type="match status" value="2"/>
</dbReference>
<evidence type="ECO:0000313" key="7">
    <source>
        <dbReference type="EMBL" id="KAL3851839.1"/>
    </source>
</evidence>
<evidence type="ECO:0000256" key="2">
    <source>
        <dbReference type="ARBA" id="ARBA00022692"/>
    </source>
</evidence>
<sequence>MASNESENLLEQNCRPDWPEWTCMFANICGLASTTLWFLVLLPQVWKNFRRKSVRGLSVLWATANFTASLTNLFFVHLYAKVPLYNRINSIYMPILEFTILVQFWIYGDNYDRTNRQVYLAACLLLWTTIIIMQLVLKWYDHLQWFAITLWCIETFPQVILNMKLRSTKGQSSVSVLIAMIGKTTDFFSNNVLIVPIQFVVMIYFSSSVAYVNGIQVAWYNQANKLEDDEGSKISRNHDSPDRRLLVSLDSVNEKLDQCCRHYACFRIFVICLLSFLLILCVAGLVWNTKSMLGLLGPLAIILVLIISYTFFNCRHSCRNCPSVLYKMEIN</sequence>